<comment type="caution">
    <text evidence="5">The sequence shown here is derived from an EMBL/GenBank/DDBJ whole genome shotgun (WGS) entry which is preliminary data.</text>
</comment>
<gene>
    <name evidence="5" type="ORF">SAMN04487926_16117</name>
</gene>
<dbReference type="RefSeq" id="WP_091790581.1">
    <property type="nucleotide sequence ID" value="NZ_FNDI01000061.1"/>
</dbReference>
<sequence length="144" mass="15627">MKDRATVLCIRDGRVLLVARARSRWALPGGRIRRDEAPVDAARRELEEETGLVATKLIYLFQFRGLGTLHNVFLAGVPADAVAQPGNEIVRCRWFVPSKIATLSASVPTRGIVELLFPHGRLPMAVPSDQTATPAGEGMTVAAK</sequence>
<dbReference type="PROSITE" id="PS51462">
    <property type="entry name" value="NUDIX"/>
    <property type="match status" value="1"/>
</dbReference>
<dbReference type="EMBL" id="FNDI01000061">
    <property type="protein sequence ID" value="SDJ54536.1"/>
    <property type="molecule type" value="Genomic_DNA"/>
</dbReference>
<accession>A0A7Z7BLR5</accession>
<evidence type="ECO:0000256" key="3">
    <source>
        <dbReference type="RuleBase" id="RU003476"/>
    </source>
</evidence>
<dbReference type="PANTHER" id="PTHR43046">
    <property type="entry name" value="GDP-MANNOSE MANNOSYL HYDROLASE"/>
    <property type="match status" value="1"/>
</dbReference>
<dbReference type="Proteomes" id="UP000198900">
    <property type="component" value="Unassembled WGS sequence"/>
</dbReference>
<dbReference type="InterPro" id="IPR015797">
    <property type="entry name" value="NUDIX_hydrolase-like_dom_sf"/>
</dbReference>
<dbReference type="Pfam" id="PF00293">
    <property type="entry name" value="NUDIX"/>
    <property type="match status" value="1"/>
</dbReference>
<dbReference type="AlphaFoldDB" id="A0A7Z7BLR5"/>
<feature type="domain" description="Nudix hydrolase" evidence="4">
    <location>
        <begin position="1"/>
        <end position="118"/>
    </location>
</feature>
<protein>
    <submittedName>
        <fullName evidence="5">8-oxo-dGTP diphosphatase</fullName>
    </submittedName>
</protein>
<evidence type="ECO:0000313" key="5">
    <source>
        <dbReference type="EMBL" id="SDJ54536.1"/>
    </source>
</evidence>
<keyword evidence="2 3" id="KW-0378">Hydrolase</keyword>
<evidence type="ECO:0000259" key="4">
    <source>
        <dbReference type="PROSITE" id="PS51462"/>
    </source>
</evidence>
<dbReference type="GO" id="GO:0016787">
    <property type="term" value="F:hydrolase activity"/>
    <property type="evidence" value="ECO:0007669"/>
    <property type="project" value="UniProtKB-KW"/>
</dbReference>
<dbReference type="Gene3D" id="3.90.79.10">
    <property type="entry name" value="Nucleoside Triphosphate Pyrophosphohydrolase"/>
    <property type="match status" value="1"/>
</dbReference>
<proteinExistence type="inferred from homology"/>
<organism evidence="5 6">
    <name type="scientific">Paraburkholderia steynii</name>
    <dbReference type="NCBI Taxonomy" id="1245441"/>
    <lineage>
        <taxon>Bacteria</taxon>
        <taxon>Pseudomonadati</taxon>
        <taxon>Pseudomonadota</taxon>
        <taxon>Betaproteobacteria</taxon>
        <taxon>Burkholderiales</taxon>
        <taxon>Burkholderiaceae</taxon>
        <taxon>Paraburkholderia</taxon>
    </lineage>
</organism>
<reference evidence="5" key="1">
    <citation type="submission" date="2016-10" db="EMBL/GenBank/DDBJ databases">
        <authorList>
            <person name="Varghese N."/>
            <person name="Submissions S."/>
        </authorList>
    </citation>
    <scope>NUCLEOTIDE SEQUENCE [LARGE SCALE GENOMIC DNA]</scope>
    <source>
        <strain evidence="5">YR281</strain>
    </source>
</reference>
<comment type="cofactor">
    <cofactor evidence="1">
        <name>Mg(2+)</name>
        <dbReference type="ChEBI" id="CHEBI:18420"/>
    </cofactor>
</comment>
<dbReference type="PANTHER" id="PTHR43046:SF14">
    <property type="entry name" value="MUTT_NUDIX FAMILY PROTEIN"/>
    <property type="match status" value="1"/>
</dbReference>
<evidence type="ECO:0000256" key="2">
    <source>
        <dbReference type="ARBA" id="ARBA00022801"/>
    </source>
</evidence>
<dbReference type="PRINTS" id="PR00502">
    <property type="entry name" value="NUDIXFAMILY"/>
</dbReference>
<keyword evidence="6" id="KW-1185">Reference proteome</keyword>
<dbReference type="InterPro" id="IPR020084">
    <property type="entry name" value="NUDIX_hydrolase_CS"/>
</dbReference>
<dbReference type="InterPro" id="IPR000086">
    <property type="entry name" value="NUDIX_hydrolase_dom"/>
</dbReference>
<dbReference type="SUPFAM" id="SSF55811">
    <property type="entry name" value="Nudix"/>
    <property type="match status" value="1"/>
</dbReference>
<comment type="similarity">
    <text evidence="3">Belongs to the Nudix hydrolase family.</text>
</comment>
<dbReference type="PROSITE" id="PS00893">
    <property type="entry name" value="NUDIX_BOX"/>
    <property type="match status" value="1"/>
</dbReference>
<dbReference type="CDD" id="cd04667">
    <property type="entry name" value="NUDIX_Hydrolase"/>
    <property type="match status" value="1"/>
</dbReference>
<evidence type="ECO:0000256" key="1">
    <source>
        <dbReference type="ARBA" id="ARBA00001946"/>
    </source>
</evidence>
<dbReference type="InterPro" id="IPR020476">
    <property type="entry name" value="Nudix_hydrolase"/>
</dbReference>
<name>A0A7Z7BLR5_9BURK</name>
<evidence type="ECO:0000313" key="6">
    <source>
        <dbReference type="Proteomes" id="UP000198900"/>
    </source>
</evidence>